<protein>
    <submittedName>
        <fullName evidence="1">Uncharacterized protein</fullName>
    </submittedName>
</protein>
<dbReference type="EMBL" id="BK015711">
    <property type="protein sequence ID" value="DAE21412.1"/>
    <property type="molecule type" value="Genomic_DNA"/>
</dbReference>
<organism evidence="1">
    <name type="scientific">Siphoviridae sp. ctE6L85</name>
    <dbReference type="NCBI Taxonomy" id="2826202"/>
    <lineage>
        <taxon>Viruses</taxon>
        <taxon>Duplodnaviria</taxon>
        <taxon>Heunggongvirae</taxon>
        <taxon>Uroviricota</taxon>
        <taxon>Caudoviricetes</taxon>
    </lineage>
</organism>
<reference evidence="1" key="1">
    <citation type="journal article" date="2021" name="Proc. Natl. Acad. Sci. U.S.A.">
        <title>A Catalog of Tens of Thousands of Viruses from Human Metagenomes Reveals Hidden Associations with Chronic Diseases.</title>
        <authorList>
            <person name="Tisza M.J."/>
            <person name="Buck C.B."/>
        </authorList>
    </citation>
    <scope>NUCLEOTIDE SEQUENCE</scope>
    <source>
        <strain evidence="1">CtE6L85</strain>
    </source>
</reference>
<accession>A0A8S5QS02</accession>
<proteinExistence type="predicted"/>
<name>A0A8S5QS02_9CAUD</name>
<evidence type="ECO:0000313" key="1">
    <source>
        <dbReference type="EMBL" id="DAE21412.1"/>
    </source>
</evidence>
<sequence length="114" mass="12953">MMIQTTVGVPMDATMLNNYFRTLVNLFFKILPIKESGESSLEVYMRSLQAELLGCKELIEAIHDDPLLLSLIAILQYLIDTPECEVSVVKREVFRAISICNKLKARYAVQQEVS</sequence>